<comment type="similarity">
    <text evidence="5">Belongs to the DEAD box helicase family.</text>
</comment>
<evidence type="ECO:0000256" key="3">
    <source>
        <dbReference type="ARBA" id="ARBA00022840"/>
    </source>
</evidence>
<feature type="domain" description="Helicase ATP-binding" evidence="8">
    <location>
        <begin position="165"/>
        <end position="350"/>
    </location>
</feature>
<dbReference type="InterPro" id="IPR014001">
    <property type="entry name" value="Helicase_ATP-bd"/>
</dbReference>
<evidence type="ECO:0000256" key="4">
    <source>
        <dbReference type="ARBA" id="ARBA00022884"/>
    </source>
</evidence>
<keyword evidence="3 5" id="KW-0067">ATP-binding</keyword>
<dbReference type="EC" id="3.6.4.13" evidence="5"/>
<evidence type="ECO:0000256" key="1">
    <source>
        <dbReference type="ARBA" id="ARBA00022741"/>
    </source>
</evidence>
<keyword evidence="1 5" id="KW-0547">Nucleotide-binding</keyword>
<feature type="signal peptide" evidence="7">
    <location>
        <begin position="1"/>
        <end position="21"/>
    </location>
</feature>
<dbReference type="Pfam" id="PF00270">
    <property type="entry name" value="DEAD"/>
    <property type="match status" value="1"/>
</dbReference>
<dbReference type="GO" id="GO:0005524">
    <property type="term" value="F:ATP binding"/>
    <property type="evidence" value="ECO:0007669"/>
    <property type="project" value="UniProtKB-UniRule"/>
</dbReference>
<keyword evidence="2 5" id="KW-0378">Hydrolase</keyword>
<gene>
    <name evidence="10" type="ORF">CYCCA115_LOCUS17200</name>
</gene>
<dbReference type="Gene3D" id="3.40.50.300">
    <property type="entry name" value="P-loop containing nucleotide triphosphate hydrolases"/>
    <property type="match status" value="2"/>
</dbReference>
<name>A0AAD2FZR9_9STRA</name>
<evidence type="ECO:0000256" key="2">
    <source>
        <dbReference type="ARBA" id="ARBA00022801"/>
    </source>
</evidence>
<dbReference type="PROSITE" id="PS51194">
    <property type="entry name" value="HELICASE_CTER"/>
    <property type="match status" value="1"/>
</dbReference>
<keyword evidence="4 5" id="KW-0694">RNA-binding</keyword>
<dbReference type="PANTHER" id="PTHR24031">
    <property type="entry name" value="RNA HELICASE"/>
    <property type="match status" value="1"/>
</dbReference>
<protein>
    <recommendedName>
        <fullName evidence="5">ATP-dependent RNA helicase</fullName>
        <ecNumber evidence="5">3.6.4.13</ecNumber>
    </recommendedName>
</protein>
<dbReference type="CDD" id="cd18787">
    <property type="entry name" value="SF2_C_DEAD"/>
    <property type="match status" value="1"/>
</dbReference>
<comment type="catalytic activity">
    <reaction evidence="5">
        <text>ATP + H2O = ADP + phosphate + H(+)</text>
        <dbReference type="Rhea" id="RHEA:13065"/>
        <dbReference type="ChEBI" id="CHEBI:15377"/>
        <dbReference type="ChEBI" id="CHEBI:15378"/>
        <dbReference type="ChEBI" id="CHEBI:30616"/>
        <dbReference type="ChEBI" id="CHEBI:43474"/>
        <dbReference type="ChEBI" id="CHEBI:456216"/>
        <dbReference type="EC" id="3.6.4.13"/>
    </reaction>
</comment>
<reference evidence="10" key="1">
    <citation type="submission" date="2023-08" db="EMBL/GenBank/DDBJ databases">
        <authorList>
            <person name="Audoor S."/>
            <person name="Bilcke G."/>
        </authorList>
    </citation>
    <scope>NUCLEOTIDE SEQUENCE</scope>
</reference>
<dbReference type="InterPro" id="IPR027417">
    <property type="entry name" value="P-loop_NTPase"/>
</dbReference>
<accession>A0AAD2FZR9</accession>
<comment type="caution">
    <text evidence="10">The sequence shown here is derived from an EMBL/GenBank/DDBJ whole genome shotgun (WGS) entry which is preliminary data.</text>
</comment>
<feature type="chain" id="PRO_5041934423" description="ATP-dependent RNA helicase" evidence="7">
    <location>
        <begin position="22"/>
        <end position="652"/>
    </location>
</feature>
<dbReference type="GO" id="GO:0003723">
    <property type="term" value="F:RNA binding"/>
    <property type="evidence" value="ECO:0007669"/>
    <property type="project" value="UniProtKB-UniRule"/>
</dbReference>
<organism evidence="10 11">
    <name type="scientific">Cylindrotheca closterium</name>
    <dbReference type="NCBI Taxonomy" id="2856"/>
    <lineage>
        <taxon>Eukaryota</taxon>
        <taxon>Sar</taxon>
        <taxon>Stramenopiles</taxon>
        <taxon>Ochrophyta</taxon>
        <taxon>Bacillariophyta</taxon>
        <taxon>Bacillariophyceae</taxon>
        <taxon>Bacillariophycidae</taxon>
        <taxon>Bacillariales</taxon>
        <taxon>Bacillariaceae</taxon>
        <taxon>Cylindrotheca</taxon>
    </lineage>
</organism>
<feature type="domain" description="Helicase C-terminal" evidence="9">
    <location>
        <begin position="382"/>
        <end position="538"/>
    </location>
</feature>
<feature type="region of interest" description="Disordered" evidence="6">
    <location>
        <begin position="617"/>
        <end position="652"/>
    </location>
</feature>
<dbReference type="SMART" id="SM00487">
    <property type="entry name" value="DEXDc"/>
    <property type="match status" value="1"/>
</dbReference>
<dbReference type="SUPFAM" id="SSF52540">
    <property type="entry name" value="P-loop containing nucleoside triphosphate hydrolases"/>
    <property type="match status" value="1"/>
</dbReference>
<evidence type="ECO:0000256" key="7">
    <source>
        <dbReference type="SAM" id="SignalP"/>
    </source>
</evidence>
<dbReference type="SMART" id="SM00490">
    <property type="entry name" value="HELICc"/>
    <property type="match status" value="1"/>
</dbReference>
<dbReference type="GO" id="GO:0003724">
    <property type="term" value="F:RNA helicase activity"/>
    <property type="evidence" value="ECO:0007669"/>
    <property type="project" value="UniProtKB-EC"/>
</dbReference>
<dbReference type="GO" id="GO:0016787">
    <property type="term" value="F:hydrolase activity"/>
    <property type="evidence" value="ECO:0007669"/>
    <property type="project" value="UniProtKB-KW"/>
</dbReference>
<evidence type="ECO:0000313" key="10">
    <source>
        <dbReference type="EMBL" id="CAJ1958486.1"/>
    </source>
</evidence>
<comment type="function">
    <text evidence="5">RNA helicase.</text>
</comment>
<keyword evidence="5" id="KW-0347">Helicase</keyword>
<dbReference type="EMBL" id="CAKOGP040001980">
    <property type="protein sequence ID" value="CAJ1958486.1"/>
    <property type="molecule type" value="Genomic_DNA"/>
</dbReference>
<keyword evidence="7" id="KW-0732">Signal</keyword>
<evidence type="ECO:0000256" key="5">
    <source>
        <dbReference type="RuleBase" id="RU365068"/>
    </source>
</evidence>
<evidence type="ECO:0000313" key="11">
    <source>
        <dbReference type="Proteomes" id="UP001295423"/>
    </source>
</evidence>
<dbReference type="InterPro" id="IPR011545">
    <property type="entry name" value="DEAD/DEAH_box_helicase_dom"/>
</dbReference>
<dbReference type="PROSITE" id="PS51192">
    <property type="entry name" value="HELICASE_ATP_BIND_1"/>
    <property type="match status" value="1"/>
</dbReference>
<dbReference type="Pfam" id="PF00271">
    <property type="entry name" value="Helicase_C"/>
    <property type="match status" value="1"/>
</dbReference>
<evidence type="ECO:0000259" key="8">
    <source>
        <dbReference type="PROSITE" id="PS51192"/>
    </source>
</evidence>
<comment type="domain">
    <text evidence="5">The Q motif is unique to and characteristic of the DEAD box family of RNA helicases and controls ATP binding and hydrolysis.</text>
</comment>
<sequence>MMREILIITIIMFMLSGWSKALLSQRSMVCRRTPHLSKFHLHAVDVGRTQGKDRAKELKVLATNLKVDDKKLKTVLTQKRLKMDNNTEKARYIDWLLQEPKSKSASMEFAKTESSTKKIESNGGGRSFLSSETFADREDLHPDSKRALKEVLKVETMTEIQSKTYGVVTSGKDCLGRAKTGTGKTLAFLVPALSRILQHPPMENSVGILIIAPTRELANQIGDQAAKLLTFHSDMNVQVVFGGTKVQRDINQFKRKIPTILVATPGRLLDHLASTVINGRSFGNDIVSRTPLVVLDETDILLDLGSRRDISKILSYLPPRDRRQTLLFSATLPPDLKKIMEENMKKDFEKVDCINEDDADTNAKVNESHIVIPSMERFVSSVVEIVHLAIKEDPGAKIVAFFPTARMVAYFSELFNEGLQIPVIELHSKKSQGYRNKASETFRSASSAILFTSDVSARGVDYPGVSQVIQFGMPDSREQYIHRLGRTGRAGAEGKGWLVLAPFERQFIHQLKDLDIPTNQQLALLLSDQVDKEVHSMFIAATDRIRSSKKRQASAKGAYQAFLGAYLGKMKLLKMRSKEDLVALANEFAFQMGLPEVPSLGSRMVGKMGLKGVAGITIAPESPGDNNNSYGRRQGGAPRKGNGMQKNSRKRR</sequence>
<dbReference type="AlphaFoldDB" id="A0AAD2FZR9"/>
<evidence type="ECO:0000259" key="9">
    <source>
        <dbReference type="PROSITE" id="PS51194"/>
    </source>
</evidence>
<evidence type="ECO:0000256" key="6">
    <source>
        <dbReference type="SAM" id="MobiDB-lite"/>
    </source>
</evidence>
<proteinExistence type="inferred from homology"/>
<dbReference type="InterPro" id="IPR001650">
    <property type="entry name" value="Helicase_C-like"/>
</dbReference>
<keyword evidence="11" id="KW-1185">Reference proteome</keyword>
<dbReference type="Proteomes" id="UP001295423">
    <property type="component" value="Unassembled WGS sequence"/>
</dbReference>